<accession>T1ELL6</accession>
<reference evidence="13" key="1">
    <citation type="submission" date="2012-12" db="EMBL/GenBank/DDBJ databases">
        <authorList>
            <person name="Hellsten U."/>
            <person name="Grimwood J."/>
            <person name="Chapman J.A."/>
            <person name="Shapiro H."/>
            <person name="Aerts A."/>
            <person name="Otillar R.P."/>
            <person name="Terry A.Y."/>
            <person name="Boore J.L."/>
            <person name="Simakov O."/>
            <person name="Marletaz F."/>
            <person name="Cho S.-J."/>
            <person name="Edsinger-Gonzales E."/>
            <person name="Havlak P."/>
            <person name="Kuo D.-H."/>
            <person name="Larsson T."/>
            <person name="Lv J."/>
            <person name="Arendt D."/>
            <person name="Savage R."/>
            <person name="Osoegawa K."/>
            <person name="de Jong P."/>
            <person name="Lindberg D.R."/>
            <person name="Seaver E.C."/>
            <person name="Weisblat D.A."/>
            <person name="Putnam N.H."/>
            <person name="Grigoriev I.V."/>
            <person name="Rokhsar D.S."/>
        </authorList>
    </citation>
    <scope>NUCLEOTIDE SEQUENCE</scope>
</reference>
<evidence type="ECO:0000256" key="3">
    <source>
        <dbReference type="ARBA" id="ARBA00022946"/>
    </source>
</evidence>
<dbReference type="Gene3D" id="6.10.250.3440">
    <property type="match status" value="1"/>
</dbReference>
<protein>
    <recommendedName>
        <fullName evidence="7">Large ribosomal subunit protein mL40</fullName>
    </recommendedName>
    <alternativeName>
        <fullName evidence="8">39S ribosomal protein L40, mitochondrial</fullName>
    </alternativeName>
</protein>
<evidence type="ECO:0000256" key="10">
    <source>
        <dbReference type="SAM" id="MobiDB-lite"/>
    </source>
</evidence>
<dbReference type="GeneID" id="20197466"/>
<name>T1ELL6_HELRO</name>
<dbReference type="EnsemblMetazoa" id="HelroT155730">
    <property type="protein sequence ID" value="HelroP155730"/>
    <property type="gene ID" value="HelroG155730"/>
</dbReference>
<evidence type="ECO:0000256" key="7">
    <source>
        <dbReference type="ARBA" id="ARBA00035192"/>
    </source>
</evidence>
<gene>
    <name evidence="12" type="primary">20197466</name>
    <name evidence="11" type="ORF">HELRODRAFT_155730</name>
</gene>
<comment type="similarity">
    <text evidence="2">Belongs to the mitochondrion-specific ribosomal protein mL40 family.</text>
</comment>
<evidence type="ECO:0000256" key="2">
    <source>
        <dbReference type="ARBA" id="ARBA00009360"/>
    </source>
</evidence>
<evidence type="ECO:0000256" key="4">
    <source>
        <dbReference type="ARBA" id="ARBA00022980"/>
    </source>
</evidence>
<keyword evidence="4" id="KW-0689">Ribosomal protein</keyword>
<dbReference type="Proteomes" id="UP000015101">
    <property type="component" value="Unassembled WGS sequence"/>
</dbReference>
<evidence type="ECO:0000256" key="9">
    <source>
        <dbReference type="SAM" id="Coils"/>
    </source>
</evidence>
<dbReference type="PANTHER" id="PTHR13359:SF2">
    <property type="entry name" value="LARGE RIBOSOMAL SUBUNIT PROTEIN ML40"/>
    <property type="match status" value="1"/>
</dbReference>
<proteinExistence type="inferred from homology"/>
<dbReference type="GO" id="GO:0005761">
    <property type="term" value="C:mitochondrial ribosome"/>
    <property type="evidence" value="ECO:0000318"/>
    <property type="project" value="GO_Central"/>
</dbReference>
<sequence>MKKKKKLDPGLALQKEVKKQKKIEKQIRKLELKGRILKPIEEIEGDRQILKTLDKRQRPSIVIAEEELERRSELNKRWSKYKYHQFIQEGRIINRVITSQRKALDELRKESEELYQMALQIDEKLIPFERQGPTDTPPIKDYTPPDGDYIDTTRKFDK</sequence>
<dbReference type="Pfam" id="PF09812">
    <property type="entry name" value="MRP-L28"/>
    <property type="match status" value="1"/>
</dbReference>
<dbReference type="HOGENOM" id="CLU_087493_1_1_1"/>
<evidence type="ECO:0000256" key="8">
    <source>
        <dbReference type="ARBA" id="ARBA00083752"/>
    </source>
</evidence>
<reference evidence="11 13" key="2">
    <citation type="journal article" date="2013" name="Nature">
        <title>Insights into bilaterian evolution from three spiralian genomes.</title>
        <authorList>
            <person name="Simakov O."/>
            <person name="Marletaz F."/>
            <person name="Cho S.J."/>
            <person name="Edsinger-Gonzales E."/>
            <person name="Havlak P."/>
            <person name="Hellsten U."/>
            <person name="Kuo D.H."/>
            <person name="Larsson T."/>
            <person name="Lv J."/>
            <person name="Arendt D."/>
            <person name="Savage R."/>
            <person name="Osoegawa K."/>
            <person name="de Jong P."/>
            <person name="Grimwood J."/>
            <person name="Chapman J.A."/>
            <person name="Shapiro H."/>
            <person name="Aerts A."/>
            <person name="Otillar R.P."/>
            <person name="Terry A.Y."/>
            <person name="Boore J.L."/>
            <person name="Grigoriev I.V."/>
            <person name="Lindberg D.R."/>
            <person name="Seaver E.C."/>
            <person name="Weisblat D.A."/>
            <person name="Putnam N.H."/>
            <person name="Rokhsar D.S."/>
        </authorList>
    </citation>
    <scope>NUCLEOTIDE SEQUENCE</scope>
</reference>
<dbReference type="AlphaFoldDB" id="T1ELL6"/>
<dbReference type="PANTHER" id="PTHR13359">
    <property type="entry name" value="39S RIBOSOMAL PROTEIN L40, MITOCHONDRIAL"/>
    <property type="match status" value="1"/>
</dbReference>
<keyword evidence="5" id="KW-0496">Mitochondrion</keyword>
<dbReference type="GO" id="GO:0005762">
    <property type="term" value="C:mitochondrial large ribosomal subunit"/>
    <property type="evidence" value="ECO:0007669"/>
    <property type="project" value="InterPro"/>
</dbReference>
<evidence type="ECO:0000256" key="5">
    <source>
        <dbReference type="ARBA" id="ARBA00023128"/>
    </source>
</evidence>
<dbReference type="RefSeq" id="XP_009015971.1">
    <property type="nucleotide sequence ID" value="XM_009017723.1"/>
</dbReference>
<reference evidence="12" key="3">
    <citation type="submission" date="2015-06" db="UniProtKB">
        <authorList>
            <consortium name="EnsemblMetazoa"/>
        </authorList>
    </citation>
    <scope>IDENTIFICATION</scope>
</reference>
<dbReference type="EMBL" id="KB096324">
    <property type="protein sequence ID" value="ESO06603.1"/>
    <property type="molecule type" value="Genomic_DNA"/>
</dbReference>
<keyword evidence="6" id="KW-0687">Ribonucleoprotein</keyword>
<evidence type="ECO:0000256" key="6">
    <source>
        <dbReference type="ARBA" id="ARBA00023274"/>
    </source>
</evidence>
<keyword evidence="13" id="KW-1185">Reference proteome</keyword>
<dbReference type="InterPro" id="IPR019192">
    <property type="entry name" value="Ribosomal_mL40"/>
</dbReference>
<dbReference type="STRING" id="6412.T1ELL6"/>
<dbReference type="InParanoid" id="T1ELL6"/>
<feature type="coiled-coil region" evidence="9">
    <location>
        <begin position="97"/>
        <end position="124"/>
    </location>
</feature>
<evidence type="ECO:0000313" key="11">
    <source>
        <dbReference type="EMBL" id="ESO06603.1"/>
    </source>
</evidence>
<evidence type="ECO:0000313" key="13">
    <source>
        <dbReference type="Proteomes" id="UP000015101"/>
    </source>
</evidence>
<keyword evidence="9" id="KW-0175">Coiled coil</keyword>
<dbReference type="FunFam" id="6.10.250.3440:FF:000001">
    <property type="entry name" value="Mitochondrial ribosomal protein L40"/>
    <property type="match status" value="1"/>
</dbReference>
<dbReference type="OMA" id="KEWARYK"/>
<evidence type="ECO:0000256" key="1">
    <source>
        <dbReference type="ARBA" id="ARBA00004173"/>
    </source>
</evidence>
<feature type="region of interest" description="Disordered" evidence="10">
    <location>
        <begin position="126"/>
        <end position="158"/>
    </location>
</feature>
<dbReference type="eggNOG" id="KOG4778">
    <property type="taxonomic scope" value="Eukaryota"/>
</dbReference>
<dbReference type="FunCoup" id="T1ELL6">
    <property type="interactions" value="753"/>
</dbReference>
<keyword evidence="3" id="KW-0809">Transit peptide</keyword>
<organism evidence="12 13">
    <name type="scientific">Helobdella robusta</name>
    <name type="common">Californian leech</name>
    <dbReference type="NCBI Taxonomy" id="6412"/>
    <lineage>
        <taxon>Eukaryota</taxon>
        <taxon>Metazoa</taxon>
        <taxon>Spiralia</taxon>
        <taxon>Lophotrochozoa</taxon>
        <taxon>Annelida</taxon>
        <taxon>Clitellata</taxon>
        <taxon>Hirudinea</taxon>
        <taxon>Rhynchobdellida</taxon>
        <taxon>Glossiphoniidae</taxon>
        <taxon>Helobdella</taxon>
    </lineage>
</organism>
<dbReference type="EMBL" id="AMQM01000655">
    <property type="status" value="NOT_ANNOTATED_CDS"/>
    <property type="molecule type" value="Genomic_DNA"/>
</dbReference>
<comment type="subcellular location">
    <subcellularLocation>
        <location evidence="1">Mitochondrion</location>
    </subcellularLocation>
</comment>
<dbReference type="OrthoDB" id="5977625at2759"/>
<dbReference type="KEGG" id="hro:HELRODRAFT_155730"/>
<dbReference type="CTD" id="20197466"/>
<dbReference type="InterPro" id="IPR039145">
    <property type="entry name" value="Ribosomal_mL40_metazoa/plant"/>
</dbReference>
<evidence type="ECO:0000313" key="12">
    <source>
        <dbReference type="EnsemblMetazoa" id="HelroP155730"/>
    </source>
</evidence>